<dbReference type="WBParaSite" id="Pan_g20326.t1">
    <property type="protein sequence ID" value="Pan_g20326.t1"/>
    <property type="gene ID" value="Pan_g20326"/>
</dbReference>
<name>A0A7E4VHJ3_PANRE</name>
<dbReference type="Proteomes" id="UP000492821">
    <property type="component" value="Unassembled WGS sequence"/>
</dbReference>
<evidence type="ECO:0000313" key="2">
    <source>
        <dbReference type="WBParaSite" id="Pan_g20326.t1"/>
    </source>
</evidence>
<accession>A0A7E4VHJ3</accession>
<evidence type="ECO:0000313" key="1">
    <source>
        <dbReference type="Proteomes" id="UP000492821"/>
    </source>
</evidence>
<organism evidence="1 2">
    <name type="scientific">Panagrellus redivivus</name>
    <name type="common">Microworm</name>
    <dbReference type="NCBI Taxonomy" id="6233"/>
    <lineage>
        <taxon>Eukaryota</taxon>
        <taxon>Metazoa</taxon>
        <taxon>Ecdysozoa</taxon>
        <taxon>Nematoda</taxon>
        <taxon>Chromadorea</taxon>
        <taxon>Rhabditida</taxon>
        <taxon>Tylenchina</taxon>
        <taxon>Panagrolaimomorpha</taxon>
        <taxon>Panagrolaimoidea</taxon>
        <taxon>Panagrolaimidae</taxon>
        <taxon>Panagrellus</taxon>
    </lineage>
</organism>
<reference evidence="2" key="2">
    <citation type="submission" date="2020-10" db="UniProtKB">
        <authorList>
            <consortium name="WormBaseParasite"/>
        </authorList>
    </citation>
    <scope>IDENTIFICATION</scope>
</reference>
<dbReference type="AlphaFoldDB" id="A0A7E4VHJ3"/>
<sequence length="164" mass="18209">MALLTELWRDMAQTMRIWRVTHGVAAIDGIRKTLRIIDLDAQIGQVLKCKAFKKQEEKIASESGDDDADGDSGGWWSILAFQDETTSGRLERVPPSEATGCTFLSCCYCKPGDIDEDDDTLGDTTLPLKTRRINTVYKRQPLVEACGRTPSRATVDPAKCRPTD</sequence>
<proteinExistence type="predicted"/>
<protein>
    <submittedName>
        <fullName evidence="2">DUF5641 domain-containing protein</fullName>
    </submittedName>
</protein>
<keyword evidence="1" id="KW-1185">Reference proteome</keyword>
<reference evidence="1" key="1">
    <citation type="journal article" date="2013" name="Genetics">
        <title>The draft genome and transcriptome of Panagrellus redivivus are shaped by the harsh demands of a free-living lifestyle.</title>
        <authorList>
            <person name="Srinivasan J."/>
            <person name="Dillman A.R."/>
            <person name="Macchietto M.G."/>
            <person name="Heikkinen L."/>
            <person name="Lakso M."/>
            <person name="Fracchia K.M."/>
            <person name="Antoshechkin I."/>
            <person name="Mortazavi A."/>
            <person name="Wong G."/>
            <person name="Sternberg P.W."/>
        </authorList>
    </citation>
    <scope>NUCLEOTIDE SEQUENCE [LARGE SCALE GENOMIC DNA]</scope>
    <source>
        <strain evidence="1">MT8872</strain>
    </source>
</reference>